<organism evidence="2">
    <name type="scientific">Ixodes ricinus</name>
    <name type="common">Common tick</name>
    <name type="synonym">Acarus ricinus</name>
    <dbReference type="NCBI Taxonomy" id="34613"/>
    <lineage>
        <taxon>Eukaryota</taxon>
        <taxon>Metazoa</taxon>
        <taxon>Ecdysozoa</taxon>
        <taxon>Arthropoda</taxon>
        <taxon>Chelicerata</taxon>
        <taxon>Arachnida</taxon>
        <taxon>Acari</taxon>
        <taxon>Parasitiformes</taxon>
        <taxon>Ixodida</taxon>
        <taxon>Ixodoidea</taxon>
        <taxon>Ixodidae</taxon>
        <taxon>Ixodinae</taxon>
        <taxon>Ixodes</taxon>
    </lineage>
</organism>
<dbReference type="AlphaFoldDB" id="A0A6B0U8D4"/>
<feature type="chain" id="PRO_5025407976" evidence="1">
    <location>
        <begin position="27"/>
        <end position="83"/>
    </location>
</feature>
<evidence type="ECO:0000313" key="2">
    <source>
        <dbReference type="EMBL" id="MXU84825.1"/>
    </source>
</evidence>
<reference evidence="2" key="1">
    <citation type="submission" date="2019-12" db="EMBL/GenBank/DDBJ databases">
        <title>An insight into the sialome of adult female Ixodes ricinus ticks feeding for 6 days.</title>
        <authorList>
            <person name="Perner J."/>
            <person name="Ribeiro J.M.C."/>
        </authorList>
    </citation>
    <scope>NUCLEOTIDE SEQUENCE</scope>
    <source>
        <strain evidence="2">Semi-engorged</strain>
        <tissue evidence="2">Salivary glands</tissue>
    </source>
</reference>
<evidence type="ECO:0000256" key="1">
    <source>
        <dbReference type="SAM" id="SignalP"/>
    </source>
</evidence>
<name>A0A6B0U8D4_IXORI</name>
<keyword evidence="1" id="KW-0732">Signal</keyword>
<feature type="signal peptide" evidence="1">
    <location>
        <begin position="1"/>
        <end position="26"/>
    </location>
</feature>
<dbReference type="EMBL" id="GIFC01002742">
    <property type="protein sequence ID" value="MXU84825.1"/>
    <property type="molecule type" value="Transcribed_RNA"/>
</dbReference>
<proteinExistence type="predicted"/>
<accession>A0A6B0U8D4</accession>
<protein>
    <submittedName>
        <fullName evidence="2">Putative secreted protein</fullName>
    </submittedName>
</protein>
<sequence>MFLHTFLMPFSFTFWMLDALLIRMEAMRWPRPSKMYLCFLCCRQAVMASSMLDRSLVSFITSGSGSWLSTPLAKLPWIVTGSR</sequence>